<name>A0A2P2NJK1_RHIMU</name>
<protein>
    <submittedName>
        <fullName evidence="1">Uncharacterized protein</fullName>
    </submittedName>
</protein>
<reference evidence="1" key="1">
    <citation type="submission" date="2018-02" db="EMBL/GenBank/DDBJ databases">
        <title>Rhizophora mucronata_Transcriptome.</title>
        <authorList>
            <person name="Meera S.P."/>
            <person name="Sreeshan A."/>
            <person name="Augustine A."/>
        </authorList>
    </citation>
    <scope>NUCLEOTIDE SEQUENCE</scope>
    <source>
        <tissue evidence="1">Leaf</tissue>
    </source>
</reference>
<sequence length="44" mass="5409">MNIRQKEVKFTVNNSSQLRKSTLIRYNLTETLFHWPKRLQIKFT</sequence>
<dbReference type="AlphaFoldDB" id="A0A2P2NJK1"/>
<accession>A0A2P2NJK1</accession>
<proteinExistence type="predicted"/>
<dbReference type="EMBL" id="GGEC01062182">
    <property type="protein sequence ID" value="MBX42666.1"/>
    <property type="molecule type" value="Transcribed_RNA"/>
</dbReference>
<organism evidence="1">
    <name type="scientific">Rhizophora mucronata</name>
    <name type="common">Asiatic mangrove</name>
    <dbReference type="NCBI Taxonomy" id="61149"/>
    <lineage>
        <taxon>Eukaryota</taxon>
        <taxon>Viridiplantae</taxon>
        <taxon>Streptophyta</taxon>
        <taxon>Embryophyta</taxon>
        <taxon>Tracheophyta</taxon>
        <taxon>Spermatophyta</taxon>
        <taxon>Magnoliopsida</taxon>
        <taxon>eudicotyledons</taxon>
        <taxon>Gunneridae</taxon>
        <taxon>Pentapetalae</taxon>
        <taxon>rosids</taxon>
        <taxon>fabids</taxon>
        <taxon>Malpighiales</taxon>
        <taxon>Rhizophoraceae</taxon>
        <taxon>Rhizophora</taxon>
    </lineage>
</organism>
<evidence type="ECO:0000313" key="1">
    <source>
        <dbReference type="EMBL" id="MBX42666.1"/>
    </source>
</evidence>